<evidence type="ECO:0000313" key="1">
    <source>
        <dbReference type="EMBL" id="CDN87317.1"/>
    </source>
</evidence>
<sequence>MNWQATIIKHNDDGLTMDVRYAREGYEPIVVGVMLPPVGADLQQHVAQYAPLSTWHWIDQTMVDRFAPAVGTVIAAPPVASSAPAPAPVPTIELEPVQ</sequence>
<accession>A0A1L1PK54</accession>
<reference evidence="2" key="1">
    <citation type="submission" date="2014-02" db="EMBL/GenBank/DDBJ databases">
        <authorList>
            <person name="Gan H."/>
        </authorList>
    </citation>
    <scope>NUCLEOTIDE SEQUENCE [LARGE SCALE GENOMIC DNA]</scope>
    <source>
        <strain evidence="2">S1</strain>
    </source>
</reference>
<dbReference type="RefSeq" id="WP_035621180.1">
    <property type="nucleotide sequence ID" value="NZ_CCAE010000010.1"/>
</dbReference>
<dbReference type="Proteomes" id="UP000028878">
    <property type="component" value="Unassembled WGS sequence"/>
</dbReference>
<evidence type="ECO:0000313" key="2">
    <source>
        <dbReference type="Proteomes" id="UP000028878"/>
    </source>
</evidence>
<reference evidence="2" key="2">
    <citation type="submission" date="2014-11" db="EMBL/GenBank/DDBJ databases">
        <title>Draft genome sequence of Hydrogenophaga intermedia S1.</title>
        <authorList>
            <person name="Gan H.M."/>
            <person name="Chew T.H."/>
            <person name="Stolz A."/>
        </authorList>
    </citation>
    <scope>NUCLEOTIDE SEQUENCE [LARGE SCALE GENOMIC DNA]</scope>
    <source>
        <strain evidence="2">S1</strain>
    </source>
</reference>
<organism evidence="1 2">
    <name type="scientific">Hydrogenophaga intermedia</name>
    <dbReference type="NCBI Taxonomy" id="65786"/>
    <lineage>
        <taxon>Bacteria</taxon>
        <taxon>Pseudomonadati</taxon>
        <taxon>Pseudomonadota</taxon>
        <taxon>Betaproteobacteria</taxon>
        <taxon>Burkholderiales</taxon>
        <taxon>Comamonadaceae</taxon>
        <taxon>Hydrogenophaga</taxon>
    </lineage>
</organism>
<dbReference type="EMBL" id="CCAE010000010">
    <property type="protein sequence ID" value="CDN87317.1"/>
    <property type="molecule type" value="Genomic_DNA"/>
</dbReference>
<dbReference type="AlphaFoldDB" id="A0A1L1PK54"/>
<gene>
    <name evidence="1" type="ORF">BN948_01737</name>
</gene>
<name>A0A1L1PK54_HYDIT</name>
<proteinExistence type="predicted"/>
<keyword evidence="2" id="KW-1185">Reference proteome</keyword>
<protein>
    <submittedName>
        <fullName evidence="1">Uncharacterized protein</fullName>
    </submittedName>
</protein>